<reference evidence="1 2" key="1">
    <citation type="submission" date="2022-03" db="EMBL/GenBank/DDBJ databases">
        <authorList>
            <person name="Macdonald S."/>
            <person name="Ahmed S."/>
            <person name="Newling K."/>
        </authorList>
    </citation>
    <scope>NUCLEOTIDE SEQUENCE [LARGE SCALE GENOMIC DNA]</scope>
</reference>
<organism evidence="1 2">
    <name type="scientific">Eruca vesicaria subsp. sativa</name>
    <name type="common">Garden rocket</name>
    <name type="synonym">Eruca sativa</name>
    <dbReference type="NCBI Taxonomy" id="29727"/>
    <lineage>
        <taxon>Eukaryota</taxon>
        <taxon>Viridiplantae</taxon>
        <taxon>Streptophyta</taxon>
        <taxon>Embryophyta</taxon>
        <taxon>Tracheophyta</taxon>
        <taxon>Spermatophyta</taxon>
        <taxon>Magnoliopsida</taxon>
        <taxon>eudicotyledons</taxon>
        <taxon>Gunneridae</taxon>
        <taxon>Pentapetalae</taxon>
        <taxon>rosids</taxon>
        <taxon>malvids</taxon>
        <taxon>Brassicales</taxon>
        <taxon>Brassicaceae</taxon>
        <taxon>Brassiceae</taxon>
        <taxon>Eruca</taxon>
    </lineage>
</organism>
<evidence type="ECO:0000313" key="2">
    <source>
        <dbReference type="Proteomes" id="UP001642260"/>
    </source>
</evidence>
<sequence>MVQRILSPLKSRANPVKLMAASLLFTTFSTITTHQLLILPQDIQKIIKEYCERTDIESLRTAQRQDHYLRAPGSPLLGNLMPGSLFS</sequence>
<evidence type="ECO:0000313" key="1">
    <source>
        <dbReference type="EMBL" id="CAH8337163.1"/>
    </source>
</evidence>
<dbReference type="EMBL" id="CAKOAT010131933">
    <property type="protein sequence ID" value="CAH8337163.1"/>
    <property type="molecule type" value="Genomic_DNA"/>
</dbReference>
<keyword evidence="2" id="KW-1185">Reference proteome</keyword>
<dbReference type="AlphaFoldDB" id="A0ABC8JQB0"/>
<gene>
    <name evidence="1" type="ORF">ERUC_LOCUS14180</name>
</gene>
<proteinExistence type="predicted"/>
<accession>A0ABC8JQB0</accession>
<name>A0ABC8JQB0_ERUVS</name>
<comment type="caution">
    <text evidence="1">The sequence shown here is derived from an EMBL/GenBank/DDBJ whole genome shotgun (WGS) entry which is preliminary data.</text>
</comment>
<dbReference type="Proteomes" id="UP001642260">
    <property type="component" value="Unassembled WGS sequence"/>
</dbReference>
<protein>
    <submittedName>
        <fullName evidence="1">Uncharacterized protein</fullName>
    </submittedName>
</protein>